<dbReference type="Gene3D" id="1.10.510.10">
    <property type="entry name" value="Transferase(Phosphotransferase) domain 1"/>
    <property type="match status" value="1"/>
</dbReference>
<dbReference type="InterPro" id="IPR000719">
    <property type="entry name" value="Prot_kinase_dom"/>
</dbReference>
<evidence type="ECO:0000256" key="12">
    <source>
        <dbReference type="ARBA" id="ARBA00023170"/>
    </source>
</evidence>
<evidence type="ECO:0000256" key="6">
    <source>
        <dbReference type="ARBA" id="ARBA00022737"/>
    </source>
</evidence>
<keyword evidence="12" id="KW-0675">Receptor</keyword>
<evidence type="ECO:0000256" key="9">
    <source>
        <dbReference type="ARBA" id="ARBA00022840"/>
    </source>
</evidence>
<dbReference type="SMART" id="SM00220">
    <property type="entry name" value="S_TKc"/>
    <property type="match status" value="1"/>
</dbReference>
<evidence type="ECO:0000256" key="14">
    <source>
        <dbReference type="PROSITE-ProRule" id="PRU10141"/>
    </source>
</evidence>
<evidence type="ECO:0000256" key="11">
    <source>
        <dbReference type="ARBA" id="ARBA00023136"/>
    </source>
</evidence>
<feature type="domain" description="Protein kinase" evidence="17">
    <location>
        <begin position="393"/>
        <end position="672"/>
    </location>
</feature>
<dbReference type="InterPro" id="IPR008271">
    <property type="entry name" value="Ser/Thr_kinase_AS"/>
</dbReference>
<dbReference type="PROSITE" id="PS00108">
    <property type="entry name" value="PROTEIN_KINASE_ST"/>
    <property type="match status" value="1"/>
</dbReference>
<dbReference type="Pfam" id="PF07714">
    <property type="entry name" value="PK_Tyr_Ser-Thr"/>
    <property type="match status" value="1"/>
</dbReference>
<evidence type="ECO:0000313" key="19">
    <source>
        <dbReference type="Proteomes" id="UP001652660"/>
    </source>
</evidence>
<evidence type="ECO:0000256" key="4">
    <source>
        <dbReference type="ARBA" id="ARBA00022692"/>
    </source>
</evidence>
<dbReference type="InterPro" id="IPR038408">
    <property type="entry name" value="GNK2_sf"/>
</dbReference>
<keyword evidence="13" id="KW-0325">Glycoprotein</keyword>
<evidence type="ECO:0000256" key="10">
    <source>
        <dbReference type="ARBA" id="ARBA00022989"/>
    </source>
</evidence>
<evidence type="ECO:0000256" key="16">
    <source>
        <dbReference type="SAM" id="Phobius"/>
    </source>
</evidence>
<keyword evidence="10 16" id="KW-1133">Transmembrane helix</keyword>
<evidence type="ECO:0000256" key="13">
    <source>
        <dbReference type="ARBA" id="ARBA00023180"/>
    </source>
</evidence>
<sequence length="723" mass="79701">MISRNLLFHFKYYMLCLLSFHTTLTIPVGLNFLGNSCLVATYDPNSTTGSIYGTNLNLTLDILYSNASRTDINGFYNFSAGNDPSNTVYGLFLCRGDVNTDVCQVCVRNASIQALQVCPYQKVAIVWYEQCFLRFSDQTIFSKAAFTPGYSLYNPQNITGSVSYQFGMDLGNLLNQAANQAADDTWGKKFAVQEGNISLQSADQAADKARNLYTLAECTPDLSAYDCKSCLRKAIEELPSYGFFGGIPIGGRLLFPSCSVRYELNRFYNTVSSAPPPMPNLYVPVGPPNSAPAPAPPPAPNSSKGTSSRAIYPSDVKENEEAALKTRAAFPIAVPVVVVSIVLFIMALVFLKRRSRKRYVSMPLEATDGVAEISTAESLQYSLSAIQTATNNFSVANEIGEGGFGRVYKGVLANGQEVAVKRLSRSSGQGAEEFKNEIVVVAKLQHRNLVRLLGFCLEGEEKILIYEFVPNRSLDYFLFDSKDSEKKRPLNWSKRYKIIGGIARGLLYLHEDSRLRIVHRDLKASNILLDGNMSPKIADFGMAKICGVDQSVGNTNRIAGTFGYMAPEYTRCGQFSVKSDVFSFGVVILEIITGKKNSSFYVSEDSEGLLSYAWKHWRSGDPLALLDSSIGDSYIKNEVIQCVQVGLVCVEEEVSKRPTMASVVQMLNNSSVTLPTPHCPAVFRRHGSEGRVEELEVDQSNYTKRISAPSYVNEASITEPYPR</sequence>
<keyword evidence="9 14" id="KW-0067">ATP-binding</keyword>
<keyword evidence="19" id="KW-1185">Reference proteome</keyword>
<dbReference type="InterPro" id="IPR011009">
    <property type="entry name" value="Kinase-like_dom_sf"/>
</dbReference>
<feature type="domain" description="Gnk2-homologous" evidence="18">
    <location>
        <begin position="146"/>
        <end position="267"/>
    </location>
</feature>
<feature type="transmembrane region" description="Helical" evidence="16">
    <location>
        <begin position="328"/>
        <end position="351"/>
    </location>
</feature>
<evidence type="ECO:0000256" key="7">
    <source>
        <dbReference type="ARBA" id="ARBA00022741"/>
    </source>
</evidence>
<keyword evidence="7 14" id="KW-0547">Nucleotide-binding</keyword>
<dbReference type="Gene3D" id="3.30.200.20">
    <property type="entry name" value="Phosphorylase Kinase, domain 1"/>
    <property type="match status" value="1"/>
</dbReference>
<dbReference type="PROSITE" id="PS50011">
    <property type="entry name" value="PROTEIN_KINASE_DOM"/>
    <property type="match status" value="1"/>
</dbReference>
<dbReference type="GeneID" id="113689354"/>
<dbReference type="PROSITE" id="PS51473">
    <property type="entry name" value="GNK2"/>
    <property type="match status" value="2"/>
</dbReference>
<feature type="domain" description="Gnk2-homologous" evidence="18">
    <location>
        <begin position="34"/>
        <end position="140"/>
    </location>
</feature>
<reference evidence="20" key="1">
    <citation type="submission" date="2025-08" db="UniProtKB">
        <authorList>
            <consortium name="RefSeq"/>
        </authorList>
    </citation>
    <scope>IDENTIFICATION</scope>
    <source>
        <tissue evidence="20">Leaves</tissue>
    </source>
</reference>
<gene>
    <name evidence="20" type="primary">LOC113689354</name>
</gene>
<feature type="binding site" evidence="14">
    <location>
        <position position="421"/>
    </location>
    <ligand>
        <name>ATP</name>
        <dbReference type="ChEBI" id="CHEBI:30616"/>
    </ligand>
</feature>
<dbReference type="CDD" id="cd23509">
    <property type="entry name" value="Gnk2-like"/>
    <property type="match status" value="2"/>
</dbReference>
<keyword evidence="11 16" id="KW-0472">Membrane</keyword>
<evidence type="ECO:0000256" key="3">
    <source>
        <dbReference type="ARBA" id="ARBA00022679"/>
    </source>
</evidence>
<dbReference type="InterPro" id="IPR001245">
    <property type="entry name" value="Ser-Thr/Tyr_kinase_cat_dom"/>
</dbReference>
<dbReference type="PANTHER" id="PTHR27002">
    <property type="entry name" value="RECEPTOR-LIKE SERINE/THREONINE-PROTEIN KINASE SD1-8"/>
    <property type="match status" value="1"/>
</dbReference>
<dbReference type="InterPro" id="IPR017441">
    <property type="entry name" value="Protein_kinase_ATP_BS"/>
</dbReference>
<dbReference type="Proteomes" id="UP001652660">
    <property type="component" value="Chromosome 5c"/>
</dbReference>
<dbReference type="CDD" id="cd14066">
    <property type="entry name" value="STKc_IRAK"/>
    <property type="match status" value="1"/>
</dbReference>
<comment type="subcellular location">
    <subcellularLocation>
        <location evidence="1">Membrane</location>
        <topology evidence="1">Single-pass membrane protein</topology>
    </subcellularLocation>
</comment>
<feature type="compositionally biased region" description="Pro residues" evidence="15">
    <location>
        <begin position="289"/>
        <end position="300"/>
    </location>
</feature>
<keyword evidence="3" id="KW-0808">Transferase</keyword>
<dbReference type="PROSITE" id="PS00107">
    <property type="entry name" value="PROTEIN_KINASE_ATP"/>
    <property type="match status" value="1"/>
</dbReference>
<evidence type="ECO:0000256" key="1">
    <source>
        <dbReference type="ARBA" id="ARBA00004167"/>
    </source>
</evidence>
<evidence type="ECO:0000259" key="17">
    <source>
        <dbReference type="PROSITE" id="PS50011"/>
    </source>
</evidence>
<accession>A0ABM4UFQ5</accession>
<evidence type="ECO:0000256" key="2">
    <source>
        <dbReference type="ARBA" id="ARBA00022527"/>
    </source>
</evidence>
<dbReference type="SUPFAM" id="SSF56112">
    <property type="entry name" value="Protein kinase-like (PK-like)"/>
    <property type="match status" value="1"/>
</dbReference>
<dbReference type="RefSeq" id="XP_071906117.1">
    <property type="nucleotide sequence ID" value="XM_072050016.1"/>
</dbReference>
<keyword evidence="2" id="KW-0723">Serine/threonine-protein kinase</keyword>
<dbReference type="InterPro" id="IPR002902">
    <property type="entry name" value="GNK2"/>
</dbReference>
<feature type="region of interest" description="Disordered" evidence="15">
    <location>
        <begin position="289"/>
        <end position="310"/>
    </location>
</feature>
<keyword evidence="6" id="KW-0677">Repeat</keyword>
<name>A0ABM4UFQ5_COFAR</name>
<evidence type="ECO:0000256" key="15">
    <source>
        <dbReference type="SAM" id="MobiDB-lite"/>
    </source>
</evidence>
<dbReference type="Gene3D" id="3.30.430.20">
    <property type="entry name" value="Gnk2 domain, C-X8-C-X2-C motif"/>
    <property type="match status" value="2"/>
</dbReference>
<evidence type="ECO:0000256" key="8">
    <source>
        <dbReference type="ARBA" id="ARBA00022777"/>
    </source>
</evidence>
<proteinExistence type="predicted"/>
<evidence type="ECO:0000259" key="18">
    <source>
        <dbReference type="PROSITE" id="PS51473"/>
    </source>
</evidence>
<evidence type="ECO:0000313" key="20">
    <source>
        <dbReference type="RefSeq" id="XP_071906117.1"/>
    </source>
</evidence>
<dbReference type="Pfam" id="PF01657">
    <property type="entry name" value="Stress-antifung"/>
    <property type="match status" value="2"/>
</dbReference>
<evidence type="ECO:0000256" key="5">
    <source>
        <dbReference type="ARBA" id="ARBA00022729"/>
    </source>
</evidence>
<dbReference type="PANTHER" id="PTHR27002:SF1050">
    <property type="entry name" value="CYSTEINE-RICH RECEPTOR-LIKE PROTEIN KINASE 5"/>
    <property type="match status" value="1"/>
</dbReference>
<protein>
    <submittedName>
        <fullName evidence="20">Cysteine-rich receptor-like protein kinase 25</fullName>
    </submittedName>
</protein>
<keyword evidence="4 16" id="KW-0812">Transmembrane</keyword>
<organism evidence="19 20">
    <name type="scientific">Coffea arabica</name>
    <name type="common">Arabian coffee</name>
    <dbReference type="NCBI Taxonomy" id="13443"/>
    <lineage>
        <taxon>Eukaryota</taxon>
        <taxon>Viridiplantae</taxon>
        <taxon>Streptophyta</taxon>
        <taxon>Embryophyta</taxon>
        <taxon>Tracheophyta</taxon>
        <taxon>Spermatophyta</taxon>
        <taxon>Magnoliopsida</taxon>
        <taxon>eudicotyledons</taxon>
        <taxon>Gunneridae</taxon>
        <taxon>Pentapetalae</taxon>
        <taxon>asterids</taxon>
        <taxon>lamiids</taxon>
        <taxon>Gentianales</taxon>
        <taxon>Rubiaceae</taxon>
        <taxon>Ixoroideae</taxon>
        <taxon>Gardenieae complex</taxon>
        <taxon>Bertiereae - Coffeeae clade</taxon>
        <taxon>Coffeeae</taxon>
        <taxon>Coffea</taxon>
    </lineage>
</organism>
<keyword evidence="5" id="KW-0732">Signal</keyword>
<keyword evidence="8" id="KW-0418">Kinase</keyword>